<evidence type="ECO:0000256" key="1">
    <source>
        <dbReference type="ARBA" id="ARBA00022490"/>
    </source>
</evidence>
<dbReference type="InterPro" id="IPR009777">
    <property type="entry name" value="ZapD"/>
</dbReference>
<dbReference type="PANTHER" id="PTHR39455:SF1">
    <property type="entry name" value="CELL DIVISION PROTEIN ZAPD"/>
    <property type="match status" value="1"/>
</dbReference>
<dbReference type="AlphaFoldDB" id="A0A1H7HC52"/>
<keyword evidence="6" id="KW-0175">Coiled coil</keyword>
<dbReference type="PANTHER" id="PTHR39455">
    <property type="entry name" value="CELL DIVISION PROTEIN ZAPD"/>
    <property type="match status" value="1"/>
</dbReference>
<feature type="coiled-coil region" evidence="6">
    <location>
        <begin position="74"/>
        <end position="104"/>
    </location>
</feature>
<dbReference type="GO" id="GO:0032153">
    <property type="term" value="C:cell division site"/>
    <property type="evidence" value="ECO:0007669"/>
    <property type="project" value="TreeGrafter"/>
</dbReference>
<dbReference type="InterPro" id="IPR027462">
    <property type="entry name" value="ZapD_C"/>
</dbReference>
<dbReference type="GO" id="GO:0000917">
    <property type="term" value="P:division septum assembly"/>
    <property type="evidence" value="ECO:0007669"/>
    <property type="project" value="UniProtKB-KW"/>
</dbReference>
<dbReference type="HAMAP" id="MF_01092">
    <property type="entry name" value="ZapD"/>
    <property type="match status" value="1"/>
</dbReference>
<dbReference type="GO" id="GO:0005737">
    <property type="term" value="C:cytoplasm"/>
    <property type="evidence" value="ECO:0007669"/>
    <property type="project" value="UniProtKB-SubCell"/>
</dbReference>
<evidence type="ECO:0000313" key="8">
    <source>
        <dbReference type="Proteomes" id="UP000199256"/>
    </source>
</evidence>
<dbReference type="OrthoDB" id="5294622at2"/>
<comment type="similarity">
    <text evidence="5">Belongs to the ZapD family.</text>
</comment>
<comment type="subunit">
    <text evidence="5">Interacts with FtsZ.</text>
</comment>
<keyword evidence="4 5" id="KW-0131">Cell cycle</keyword>
<dbReference type="STRING" id="1396821.SAMN05444515_102124"/>
<organism evidence="7 8">
    <name type="scientific">Ectothiorhodospira marina</name>
    <dbReference type="NCBI Taxonomy" id="1396821"/>
    <lineage>
        <taxon>Bacteria</taxon>
        <taxon>Pseudomonadati</taxon>
        <taxon>Pseudomonadota</taxon>
        <taxon>Gammaproteobacteria</taxon>
        <taxon>Chromatiales</taxon>
        <taxon>Ectothiorhodospiraceae</taxon>
        <taxon>Ectothiorhodospira</taxon>
    </lineage>
</organism>
<protein>
    <recommendedName>
        <fullName evidence="5">Cell division protein ZapD</fullName>
    </recommendedName>
    <alternativeName>
        <fullName evidence="5">Z ring-associated protein D</fullName>
    </alternativeName>
</protein>
<dbReference type="EMBL" id="FOAA01000002">
    <property type="protein sequence ID" value="SEK47839.1"/>
    <property type="molecule type" value="Genomic_DNA"/>
</dbReference>
<reference evidence="8" key="1">
    <citation type="submission" date="2016-10" db="EMBL/GenBank/DDBJ databases">
        <authorList>
            <person name="Varghese N."/>
            <person name="Submissions S."/>
        </authorList>
    </citation>
    <scope>NUCLEOTIDE SEQUENCE [LARGE SCALE GENOMIC DNA]</scope>
    <source>
        <strain evidence="8">DSM 241</strain>
    </source>
</reference>
<name>A0A1H7HC52_9GAMM</name>
<evidence type="ECO:0000313" key="7">
    <source>
        <dbReference type="EMBL" id="SEK47839.1"/>
    </source>
</evidence>
<evidence type="ECO:0000256" key="2">
    <source>
        <dbReference type="ARBA" id="ARBA00022618"/>
    </source>
</evidence>
<dbReference type="Proteomes" id="UP000199256">
    <property type="component" value="Unassembled WGS sequence"/>
</dbReference>
<dbReference type="Gene3D" id="1.10.3900.10">
    <property type="entry name" value="YacF-like"/>
    <property type="match status" value="1"/>
</dbReference>
<proteinExistence type="inferred from homology"/>
<sequence>MFVNFGRKAENNEYVVHNPPSVAPVKGSIIYEQPLHERMRLFMRLEVLMHRFWHSLQHDGGPDTHNALLTLIELLNLTNRVDLKRELMKELERQTTNLSRLKEDPGVDQRRLQAVIDQQRKLIENIHTINGQLDQQVKGNDFFNSVRQRVAIPGGTCDFDLPAYHFWLMRPVSERRKLLEEWARPFDDIHEAVGLILELIRNAGAPQNLTASKGFYEQTLDTSQPWQIIRIALPQNAPFYPEISAGRQRFNVRFLQPGDMRERAPQCQGDISFSLTCCAL</sequence>
<dbReference type="InterPro" id="IPR036268">
    <property type="entry name" value="ZapD_sf"/>
</dbReference>
<evidence type="ECO:0000256" key="5">
    <source>
        <dbReference type="HAMAP-Rule" id="MF_01092"/>
    </source>
</evidence>
<dbReference type="Pfam" id="PF07072">
    <property type="entry name" value="ZapD"/>
    <property type="match status" value="1"/>
</dbReference>
<dbReference type="GO" id="GO:0043093">
    <property type="term" value="P:FtsZ-dependent cytokinesis"/>
    <property type="evidence" value="ECO:0007669"/>
    <property type="project" value="UniProtKB-UniRule"/>
</dbReference>
<keyword evidence="2 5" id="KW-0132">Cell division</keyword>
<keyword evidence="8" id="KW-1185">Reference proteome</keyword>
<dbReference type="NCBIfam" id="NF003656">
    <property type="entry name" value="PRK05287.1-4"/>
    <property type="match status" value="1"/>
</dbReference>
<evidence type="ECO:0000256" key="3">
    <source>
        <dbReference type="ARBA" id="ARBA00023210"/>
    </source>
</evidence>
<evidence type="ECO:0000256" key="6">
    <source>
        <dbReference type="SAM" id="Coils"/>
    </source>
</evidence>
<comment type="subcellular location">
    <subcellularLocation>
        <location evidence="5">Cytoplasm</location>
    </subcellularLocation>
    <text evidence="5">Localizes to mid-cell in an FtsZ-dependent manner.</text>
</comment>
<accession>A0A1H7HC52</accession>
<evidence type="ECO:0000256" key="4">
    <source>
        <dbReference type="ARBA" id="ARBA00023306"/>
    </source>
</evidence>
<keyword evidence="3 5" id="KW-0717">Septation</keyword>
<keyword evidence="1 5" id="KW-0963">Cytoplasm</keyword>
<comment type="function">
    <text evidence="5">Cell division factor that enhances FtsZ-ring assembly. Directly interacts with FtsZ and promotes bundling of FtsZ protofilaments, with a reduction in FtsZ GTPase activity.</text>
</comment>
<dbReference type="SUPFAM" id="SSF160950">
    <property type="entry name" value="YacF-like"/>
    <property type="match status" value="1"/>
</dbReference>
<dbReference type="Gene3D" id="2.60.440.10">
    <property type="entry name" value="YacF-like domains"/>
    <property type="match status" value="1"/>
</dbReference>
<gene>
    <name evidence="5" type="primary">zapD</name>
    <name evidence="7" type="ORF">SAMN05444515_102124</name>
</gene>
<dbReference type="RefSeq" id="WP_090250854.1">
    <property type="nucleotide sequence ID" value="NZ_FOAA01000002.1"/>
</dbReference>